<evidence type="ECO:0000313" key="1">
    <source>
        <dbReference type="EMBL" id="QHT87376.1"/>
    </source>
</evidence>
<reference evidence="1" key="1">
    <citation type="journal article" date="2020" name="Nature">
        <title>Giant virus diversity and host interactions through global metagenomics.</title>
        <authorList>
            <person name="Schulz F."/>
            <person name="Roux S."/>
            <person name="Paez-Espino D."/>
            <person name="Jungbluth S."/>
            <person name="Walsh D.A."/>
            <person name="Denef V.J."/>
            <person name="McMahon K.D."/>
            <person name="Konstantinidis K.T."/>
            <person name="Eloe-Fadrosh E.A."/>
            <person name="Kyrpides N.C."/>
            <person name="Woyke T."/>
        </authorList>
    </citation>
    <scope>NUCLEOTIDE SEQUENCE</scope>
    <source>
        <strain evidence="1">GVMAG-M-3300023184-190</strain>
    </source>
</reference>
<proteinExistence type="predicted"/>
<dbReference type="AlphaFoldDB" id="A0A6C0I4S9"/>
<protein>
    <submittedName>
        <fullName evidence="1">Uncharacterized protein</fullName>
    </submittedName>
</protein>
<sequence>MSNTKTTYLRAFNKHFFEFLDDIISIYPENDEIKNARHSFKMIQSASVIAIIKAWYKFVYIPYKDIIEQGDITFFFEKDYSSDISHLSNSNEIMKIIDKVREPIRTMNEANKKHSCDYLANLCKLSELYSKQG</sequence>
<name>A0A6C0I4S9_9ZZZZ</name>
<accession>A0A6C0I4S9</accession>
<dbReference type="EMBL" id="MN740087">
    <property type="protein sequence ID" value="QHT87376.1"/>
    <property type="molecule type" value="Genomic_DNA"/>
</dbReference>
<organism evidence="1">
    <name type="scientific">viral metagenome</name>
    <dbReference type="NCBI Taxonomy" id="1070528"/>
    <lineage>
        <taxon>unclassified sequences</taxon>
        <taxon>metagenomes</taxon>
        <taxon>organismal metagenomes</taxon>
    </lineage>
</organism>